<keyword evidence="3" id="KW-0677">Repeat</keyword>
<feature type="domain" description="C2H2-type" evidence="11">
    <location>
        <begin position="290"/>
        <end position="317"/>
    </location>
</feature>
<evidence type="ECO:0000256" key="1">
    <source>
        <dbReference type="ARBA" id="ARBA00004123"/>
    </source>
</evidence>
<dbReference type="OrthoDB" id="8922241at2759"/>
<keyword evidence="6" id="KW-0805">Transcription regulation</keyword>
<name>A0A8S1A4Z5_ARCPL</name>
<sequence length="611" mass="71314">METETNVEISVKTERIDPEIDEKTNEIQHVNGLLGDFKLREEEVWIKPDIEDSSQDSVKNGPPPDYIEVEVKEEFPPSKDDSVSKLPLKKRIQSLDKVQKDLSGDDDSTAQNEKGQEGAEADGENTGQTDKVDDDKPKEKYIMYSYEVTKNIQIVTITEEERQIEHMENMKLRQHMRHVCEDCAIGFVLEQAYLMHMKVHSKEAGEHECELCHSHLKTADMLYRHRLRHYRRYRCLLCWTRFKDKDTAACHVMTDHVGTAFHCEHCGRGFKRPQYLKRHVEQYHTKPHRLECAVCFRVFHERGWYRSHIRTHNEEVRLGTVKVPVTCDVCSRTFKNKSCLKRHLQAHQAENVPCDLCHLVLKNRHALGQHYLNVHHEKYEGAPEVTCALCLRVCATRAMLKRHVRRMHSDRTKKYQCDHCQRYYLTKGEVRSHISWSHAAGARAGHACGCGRVFRTPSLLRDHAARFHAPHPPPRNHECELCGKAFSNKQVLTRHKKSHSNEMYPCNECGLLFKTQPYVKVHYQIKHLNMTRAQIKAQRKLNKQNRIAQNNIHVKPNWEPVIPNKKHDVSENDPLLVQKTDIAIKLEKESDEGEEEINVPLFQTFIDVDRN</sequence>
<comment type="caution">
    <text evidence="13">The sequence shown here is derived from an EMBL/GenBank/DDBJ whole genome shotgun (WGS) entry which is preliminary data.</text>
</comment>
<keyword evidence="2" id="KW-0479">Metal-binding</keyword>
<dbReference type="EMBL" id="CADEBD010000292">
    <property type="protein sequence ID" value="CAB3232919.1"/>
    <property type="molecule type" value="Genomic_DNA"/>
</dbReference>
<dbReference type="InterPro" id="IPR013087">
    <property type="entry name" value="Znf_C2H2_type"/>
</dbReference>
<keyword evidence="5" id="KW-0862">Zinc</keyword>
<evidence type="ECO:0000259" key="11">
    <source>
        <dbReference type="PROSITE" id="PS50157"/>
    </source>
</evidence>
<dbReference type="PANTHER" id="PTHR24399">
    <property type="entry name" value="ZINC FINGER AND BTB DOMAIN-CONTAINING"/>
    <property type="match status" value="1"/>
</dbReference>
<comment type="subcellular location">
    <subcellularLocation>
        <location evidence="1">Nucleus</location>
    </subcellularLocation>
</comment>
<keyword evidence="7" id="KW-0804">Transcription</keyword>
<dbReference type="PROSITE" id="PS50157">
    <property type="entry name" value="ZINC_FINGER_C2H2_2"/>
    <property type="match status" value="7"/>
</dbReference>
<feature type="domain" description="C2H2-type" evidence="11">
    <location>
        <begin position="504"/>
        <end position="532"/>
    </location>
</feature>
<evidence type="ECO:0000256" key="5">
    <source>
        <dbReference type="ARBA" id="ARBA00022833"/>
    </source>
</evidence>
<evidence type="ECO:0000256" key="9">
    <source>
        <dbReference type="PROSITE-ProRule" id="PRU00042"/>
    </source>
</evidence>
<dbReference type="EMBL" id="CADEBC010000509">
    <property type="protein sequence ID" value="CAB3241408.1"/>
    <property type="molecule type" value="Genomic_DNA"/>
</dbReference>
<feature type="domain" description="C2H2-type" evidence="11">
    <location>
        <begin position="261"/>
        <end position="289"/>
    </location>
</feature>
<proteinExistence type="predicted"/>
<feature type="domain" description="C2H2-type" evidence="11">
    <location>
        <begin position="385"/>
        <end position="413"/>
    </location>
</feature>
<dbReference type="Proteomes" id="UP000494106">
    <property type="component" value="Unassembled WGS sequence"/>
</dbReference>
<feature type="domain" description="C2H2-type" evidence="11">
    <location>
        <begin position="178"/>
        <end position="205"/>
    </location>
</feature>
<evidence type="ECO:0000256" key="7">
    <source>
        <dbReference type="ARBA" id="ARBA00023163"/>
    </source>
</evidence>
<dbReference type="SMART" id="SM00355">
    <property type="entry name" value="ZnF_C2H2"/>
    <property type="match status" value="12"/>
</dbReference>
<evidence type="ECO:0000256" key="3">
    <source>
        <dbReference type="ARBA" id="ARBA00022737"/>
    </source>
</evidence>
<dbReference type="PANTHER" id="PTHR24399:SF23">
    <property type="entry name" value="C2H2-TYPE DOMAIN-CONTAINING PROTEIN"/>
    <property type="match status" value="1"/>
</dbReference>
<dbReference type="Proteomes" id="UP000494256">
    <property type="component" value="Unassembled WGS sequence"/>
</dbReference>
<dbReference type="PROSITE" id="PS00028">
    <property type="entry name" value="ZINC_FINGER_C2H2_1"/>
    <property type="match status" value="10"/>
</dbReference>
<dbReference type="FunFam" id="3.30.160.60:FF:000446">
    <property type="entry name" value="Zinc finger protein"/>
    <property type="match status" value="1"/>
</dbReference>
<evidence type="ECO:0000256" key="6">
    <source>
        <dbReference type="ARBA" id="ARBA00023015"/>
    </source>
</evidence>
<evidence type="ECO:0000313" key="12">
    <source>
        <dbReference type="EMBL" id="CAB3232919.1"/>
    </source>
</evidence>
<dbReference type="GO" id="GO:0001227">
    <property type="term" value="F:DNA-binding transcription repressor activity, RNA polymerase II-specific"/>
    <property type="evidence" value="ECO:0007669"/>
    <property type="project" value="TreeGrafter"/>
</dbReference>
<evidence type="ECO:0000313" key="15">
    <source>
        <dbReference type="Proteomes" id="UP000494256"/>
    </source>
</evidence>
<protein>
    <recommendedName>
        <fullName evidence="11">C2H2-type domain-containing protein</fullName>
    </recommendedName>
</protein>
<dbReference type="InterPro" id="IPR036236">
    <property type="entry name" value="Znf_C2H2_sf"/>
</dbReference>
<dbReference type="SUPFAM" id="SSF57667">
    <property type="entry name" value="beta-beta-alpha zinc fingers"/>
    <property type="match status" value="4"/>
</dbReference>
<dbReference type="AlphaFoldDB" id="A0A8S1A4Z5"/>
<evidence type="ECO:0000313" key="13">
    <source>
        <dbReference type="EMBL" id="CAB3241408.1"/>
    </source>
</evidence>
<feature type="domain" description="C2H2-type" evidence="11">
    <location>
        <begin position="477"/>
        <end position="504"/>
    </location>
</feature>
<dbReference type="GO" id="GO:0005654">
    <property type="term" value="C:nucleoplasm"/>
    <property type="evidence" value="ECO:0007669"/>
    <property type="project" value="TreeGrafter"/>
</dbReference>
<dbReference type="Gene3D" id="3.30.160.60">
    <property type="entry name" value="Classic Zinc Finger"/>
    <property type="match status" value="4"/>
</dbReference>
<organism evidence="13 14">
    <name type="scientific">Arctia plantaginis</name>
    <name type="common">Wood tiger moth</name>
    <name type="synonym">Phalaena plantaginis</name>
    <dbReference type="NCBI Taxonomy" id="874455"/>
    <lineage>
        <taxon>Eukaryota</taxon>
        <taxon>Metazoa</taxon>
        <taxon>Ecdysozoa</taxon>
        <taxon>Arthropoda</taxon>
        <taxon>Hexapoda</taxon>
        <taxon>Insecta</taxon>
        <taxon>Pterygota</taxon>
        <taxon>Neoptera</taxon>
        <taxon>Endopterygota</taxon>
        <taxon>Lepidoptera</taxon>
        <taxon>Glossata</taxon>
        <taxon>Ditrysia</taxon>
        <taxon>Noctuoidea</taxon>
        <taxon>Erebidae</taxon>
        <taxon>Arctiinae</taxon>
        <taxon>Arctia</taxon>
    </lineage>
</organism>
<keyword evidence="14" id="KW-1185">Reference proteome</keyword>
<dbReference type="GO" id="GO:0000978">
    <property type="term" value="F:RNA polymerase II cis-regulatory region sequence-specific DNA binding"/>
    <property type="evidence" value="ECO:0007669"/>
    <property type="project" value="TreeGrafter"/>
</dbReference>
<dbReference type="Pfam" id="PF00096">
    <property type="entry name" value="zf-C2H2"/>
    <property type="match status" value="3"/>
</dbReference>
<feature type="region of interest" description="Disordered" evidence="10">
    <location>
        <begin position="96"/>
        <end position="136"/>
    </location>
</feature>
<evidence type="ECO:0000256" key="2">
    <source>
        <dbReference type="ARBA" id="ARBA00022723"/>
    </source>
</evidence>
<feature type="compositionally biased region" description="Basic and acidic residues" evidence="10">
    <location>
        <begin position="71"/>
        <end position="83"/>
    </location>
</feature>
<reference evidence="14 15" key="1">
    <citation type="submission" date="2020-04" db="EMBL/GenBank/DDBJ databases">
        <authorList>
            <person name="Wallbank WR R."/>
            <person name="Pardo Diaz C."/>
            <person name="Kozak K."/>
            <person name="Martin S."/>
            <person name="Jiggins C."/>
            <person name="Moest M."/>
            <person name="Warren A I."/>
            <person name="Byers J.R.P. K."/>
            <person name="Montejo-Kovacevich G."/>
            <person name="Yen C E."/>
        </authorList>
    </citation>
    <scope>NUCLEOTIDE SEQUENCE [LARGE SCALE GENOMIC DNA]</scope>
</reference>
<dbReference type="GO" id="GO:0008270">
    <property type="term" value="F:zinc ion binding"/>
    <property type="evidence" value="ECO:0007669"/>
    <property type="project" value="UniProtKB-KW"/>
</dbReference>
<feature type="domain" description="C2H2-type" evidence="11">
    <location>
        <begin position="325"/>
        <end position="352"/>
    </location>
</feature>
<evidence type="ECO:0000256" key="8">
    <source>
        <dbReference type="ARBA" id="ARBA00023242"/>
    </source>
</evidence>
<evidence type="ECO:0000313" key="14">
    <source>
        <dbReference type="Proteomes" id="UP000494106"/>
    </source>
</evidence>
<feature type="region of interest" description="Disordered" evidence="10">
    <location>
        <begin position="71"/>
        <end position="90"/>
    </location>
</feature>
<evidence type="ECO:0000256" key="10">
    <source>
        <dbReference type="SAM" id="MobiDB-lite"/>
    </source>
</evidence>
<keyword evidence="8" id="KW-0539">Nucleus</keyword>
<evidence type="ECO:0000256" key="4">
    <source>
        <dbReference type="ARBA" id="ARBA00022771"/>
    </source>
</evidence>
<accession>A0A8S1A4Z5</accession>
<keyword evidence="4 9" id="KW-0863">Zinc-finger</keyword>
<gene>
    <name evidence="12" type="ORF">APLA_LOCUS5935</name>
    <name evidence="13" type="ORF">APLA_LOCUS8594</name>
</gene>